<name>A0ABQ1YIL0_9BACL</name>
<reference evidence="2" key="1">
    <citation type="journal article" date="2019" name="Int. J. Syst. Evol. Microbiol.">
        <title>The Global Catalogue of Microorganisms (GCM) 10K type strain sequencing project: providing services to taxonomists for standard genome sequencing and annotation.</title>
        <authorList>
            <consortium name="The Broad Institute Genomics Platform"/>
            <consortium name="The Broad Institute Genome Sequencing Center for Infectious Disease"/>
            <person name="Wu L."/>
            <person name="Ma J."/>
        </authorList>
    </citation>
    <scope>NUCLEOTIDE SEQUENCE [LARGE SCALE GENOMIC DNA]</scope>
    <source>
        <strain evidence="2">CGMCC 1.12769</strain>
    </source>
</reference>
<gene>
    <name evidence="1" type="ORF">GCM10008013_29180</name>
</gene>
<keyword evidence="2" id="KW-1185">Reference proteome</keyword>
<accession>A0ABQ1YIL0</accession>
<proteinExistence type="predicted"/>
<protein>
    <submittedName>
        <fullName evidence="1">Uncharacterized protein</fullName>
    </submittedName>
</protein>
<evidence type="ECO:0000313" key="2">
    <source>
        <dbReference type="Proteomes" id="UP000659344"/>
    </source>
</evidence>
<dbReference type="EMBL" id="BMFT01000001">
    <property type="protein sequence ID" value="GGH27607.1"/>
    <property type="molecule type" value="Genomic_DNA"/>
</dbReference>
<evidence type="ECO:0000313" key="1">
    <source>
        <dbReference type="EMBL" id="GGH27607.1"/>
    </source>
</evidence>
<sequence>MIKKKTANCTGIVIILLLICSTEYRTIWNRDLIESRNEDNAEILSNKYFRRSHIKWYIRFLDKIEILTKDTSRPFQTWIILDSGFGSADAIYFHTENPHSEFPIKFDDFNWSTQENELLKGLIDLNKYDLGRCLY</sequence>
<organism evidence="1 2">
    <name type="scientific">Paenibacillus segetis</name>
    <dbReference type="NCBI Taxonomy" id="1325360"/>
    <lineage>
        <taxon>Bacteria</taxon>
        <taxon>Bacillati</taxon>
        <taxon>Bacillota</taxon>
        <taxon>Bacilli</taxon>
        <taxon>Bacillales</taxon>
        <taxon>Paenibacillaceae</taxon>
        <taxon>Paenibacillus</taxon>
    </lineage>
</organism>
<dbReference type="RefSeq" id="WP_188539939.1">
    <property type="nucleotide sequence ID" value="NZ_BMFT01000001.1"/>
</dbReference>
<dbReference type="Proteomes" id="UP000659344">
    <property type="component" value="Unassembled WGS sequence"/>
</dbReference>
<comment type="caution">
    <text evidence="1">The sequence shown here is derived from an EMBL/GenBank/DDBJ whole genome shotgun (WGS) entry which is preliminary data.</text>
</comment>